<evidence type="ECO:0000313" key="2">
    <source>
        <dbReference type="EnsemblMetazoa" id="LLOJ005463-PA"/>
    </source>
</evidence>
<keyword evidence="1" id="KW-0472">Membrane</keyword>
<name>A0A1B0CLH6_LUTLO</name>
<dbReference type="EnsemblMetazoa" id="LLOJ005463-RA">
    <property type="protein sequence ID" value="LLOJ005463-PA"/>
    <property type="gene ID" value="LLOJ005463"/>
</dbReference>
<dbReference type="VEuPathDB" id="VectorBase:LLONM1_006888"/>
<feature type="transmembrane region" description="Helical" evidence="1">
    <location>
        <begin position="52"/>
        <end position="70"/>
    </location>
</feature>
<dbReference type="VEuPathDB" id="VectorBase:LLOJ005463"/>
<proteinExistence type="predicted"/>
<dbReference type="AlphaFoldDB" id="A0A1B0CLH6"/>
<protein>
    <submittedName>
        <fullName evidence="2">Uncharacterized protein</fullName>
    </submittedName>
</protein>
<keyword evidence="1" id="KW-0812">Transmembrane</keyword>
<sequence length="147" mass="17010">MWLYKEPQQRPPPTFLFKHLHWINHFGFTFISLAYVIRTSDGRRFNRTKRNMKVIISALVISCIVALSMARPQEGAQFTDEAIRQAQQSYLIPQDAKIQKVERGIELASYESIPARQRIDLFSILGDQVPRDVIARLQPQVDNIGNE</sequence>
<evidence type="ECO:0000313" key="3">
    <source>
        <dbReference type="Proteomes" id="UP000092461"/>
    </source>
</evidence>
<reference evidence="2" key="1">
    <citation type="submission" date="2020-05" db="UniProtKB">
        <authorList>
            <consortium name="EnsemblMetazoa"/>
        </authorList>
    </citation>
    <scope>IDENTIFICATION</scope>
    <source>
        <strain evidence="2">Jacobina</strain>
    </source>
</reference>
<dbReference type="Proteomes" id="UP000092461">
    <property type="component" value="Unassembled WGS sequence"/>
</dbReference>
<dbReference type="EMBL" id="AJWK01017239">
    <property type="status" value="NOT_ANNOTATED_CDS"/>
    <property type="molecule type" value="Genomic_DNA"/>
</dbReference>
<feature type="transmembrane region" description="Helical" evidence="1">
    <location>
        <begin position="20"/>
        <end position="40"/>
    </location>
</feature>
<keyword evidence="1" id="KW-1133">Transmembrane helix</keyword>
<evidence type="ECO:0000256" key="1">
    <source>
        <dbReference type="SAM" id="Phobius"/>
    </source>
</evidence>
<organism evidence="2 3">
    <name type="scientific">Lutzomyia longipalpis</name>
    <name type="common">Sand fly</name>
    <dbReference type="NCBI Taxonomy" id="7200"/>
    <lineage>
        <taxon>Eukaryota</taxon>
        <taxon>Metazoa</taxon>
        <taxon>Ecdysozoa</taxon>
        <taxon>Arthropoda</taxon>
        <taxon>Hexapoda</taxon>
        <taxon>Insecta</taxon>
        <taxon>Pterygota</taxon>
        <taxon>Neoptera</taxon>
        <taxon>Endopterygota</taxon>
        <taxon>Diptera</taxon>
        <taxon>Nematocera</taxon>
        <taxon>Psychodoidea</taxon>
        <taxon>Psychodidae</taxon>
        <taxon>Lutzomyia</taxon>
        <taxon>Lutzomyia</taxon>
    </lineage>
</organism>
<accession>A0A1B0CLH6</accession>
<keyword evidence="3" id="KW-1185">Reference proteome</keyword>